<proteinExistence type="predicted"/>
<dbReference type="InterPro" id="IPR002110">
    <property type="entry name" value="Ankyrin_rpt"/>
</dbReference>
<evidence type="ECO:0000313" key="18">
    <source>
        <dbReference type="EMBL" id="CAE8693869.1"/>
    </source>
</evidence>
<keyword evidence="19" id="KW-1185">Reference proteome</keyword>
<keyword evidence="6" id="KW-0479">Metal-binding</keyword>
<feature type="non-terminal residue" evidence="17">
    <location>
        <position position="960"/>
    </location>
</feature>
<protein>
    <recommendedName>
        <fullName evidence="12">cGMP-dependent protein kinase</fullName>
    </recommendedName>
</protein>
<keyword evidence="11" id="KW-0142">cGMP-binding</keyword>
<evidence type="ECO:0000256" key="8">
    <source>
        <dbReference type="ARBA" id="ARBA00022777"/>
    </source>
</evidence>
<dbReference type="InterPro" id="IPR000719">
    <property type="entry name" value="Prot_kinase_dom"/>
</dbReference>
<dbReference type="PROSITE" id="PS00107">
    <property type="entry name" value="PROTEIN_KINASE_ATP"/>
    <property type="match status" value="1"/>
</dbReference>
<comment type="caution">
    <text evidence="17">The sequence shown here is derived from an EMBL/GenBank/DDBJ whole genome shotgun (WGS) entry which is preliminary data.</text>
</comment>
<dbReference type="PANTHER" id="PTHR24353:SF37">
    <property type="entry name" value="CAMP-DEPENDENT PROTEIN KINASE CATALYTIC SUBUNIT PRKX"/>
    <property type="match status" value="1"/>
</dbReference>
<dbReference type="SUPFAM" id="SSF51206">
    <property type="entry name" value="cAMP-binding domain-like"/>
    <property type="match status" value="3"/>
</dbReference>
<dbReference type="InterPro" id="IPR018490">
    <property type="entry name" value="cNMP-bd_dom_sf"/>
</dbReference>
<dbReference type="Pfam" id="PF00027">
    <property type="entry name" value="cNMP_binding"/>
    <property type="match status" value="3"/>
</dbReference>
<dbReference type="PROSITE" id="PS50297">
    <property type="entry name" value="ANK_REP_REGION"/>
    <property type="match status" value="1"/>
</dbReference>
<dbReference type="PRINTS" id="PR00103">
    <property type="entry name" value="CAMPKINASE"/>
</dbReference>
<accession>A0A813HF99</accession>
<dbReference type="Gene3D" id="1.10.510.10">
    <property type="entry name" value="Transferase(Phosphotransferase) domain 1"/>
    <property type="match status" value="1"/>
</dbReference>
<keyword evidence="8" id="KW-0418">Kinase</keyword>
<evidence type="ECO:0000256" key="5">
    <source>
        <dbReference type="ARBA" id="ARBA00022679"/>
    </source>
</evidence>
<dbReference type="InterPro" id="IPR017441">
    <property type="entry name" value="Protein_kinase_ATP_BS"/>
</dbReference>
<keyword evidence="9 14" id="KW-0067">ATP-binding</keyword>
<dbReference type="PANTHER" id="PTHR24353">
    <property type="entry name" value="CYCLIC NUCLEOTIDE-DEPENDENT PROTEIN KINASE"/>
    <property type="match status" value="1"/>
</dbReference>
<keyword evidence="3" id="KW-0723">Serine/threonine-protein kinase</keyword>
<dbReference type="CDD" id="cd00038">
    <property type="entry name" value="CAP_ED"/>
    <property type="match status" value="3"/>
</dbReference>
<dbReference type="Gene3D" id="1.25.40.20">
    <property type="entry name" value="Ankyrin repeat-containing domain"/>
    <property type="match status" value="1"/>
</dbReference>
<dbReference type="PROSITE" id="PS50088">
    <property type="entry name" value="ANK_REPEAT"/>
    <property type="match status" value="1"/>
</dbReference>
<dbReference type="Proteomes" id="UP000654075">
    <property type="component" value="Unassembled WGS sequence"/>
</dbReference>
<reference evidence="17" key="1">
    <citation type="submission" date="2021-02" db="EMBL/GenBank/DDBJ databases">
        <authorList>
            <person name="Dougan E. K."/>
            <person name="Rhodes N."/>
            <person name="Thang M."/>
            <person name="Chan C."/>
        </authorList>
    </citation>
    <scope>NUCLEOTIDE SEQUENCE</scope>
</reference>
<keyword evidence="13" id="KW-0040">ANK repeat</keyword>
<evidence type="ECO:0000259" key="16">
    <source>
        <dbReference type="PROSITE" id="PS50042"/>
    </source>
</evidence>
<dbReference type="GO" id="GO:0030553">
    <property type="term" value="F:cGMP binding"/>
    <property type="evidence" value="ECO:0007669"/>
    <property type="project" value="UniProtKB-KW"/>
</dbReference>
<evidence type="ECO:0000256" key="12">
    <source>
        <dbReference type="ARBA" id="ARBA00024113"/>
    </source>
</evidence>
<evidence type="ECO:0000256" key="4">
    <source>
        <dbReference type="ARBA" id="ARBA00022535"/>
    </source>
</evidence>
<dbReference type="Gene3D" id="3.30.200.20">
    <property type="entry name" value="Phosphorylase Kinase, domain 1"/>
    <property type="match status" value="1"/>
</dbReference>
<evidence type="ECO:0000256" key="2">
    <source>
        <dbReference type="ARBA" id="ARBA00022490"/>
    </source>
</evidence>
<dbReference type="SMART" id="SM00100">
    <property type="entry name" value="cNMP"/>
    <property type="match status" value="3"/>
</dbReference>
<dbReference type="PROSITE" id="PS50042">
    <property type="entry name" value="CNMP_BINDING_3"/>
    <property type="match status" value="3"/>
</dbReference>
<dbReference type="GO" id="GO:0004691">
    <property type="term" value="F:cAMP-dependent protein kinase activity"/>
    <property type="evidence" value="ECO:0007669"/>
    <property type="project" value="TreeGrafter"/>
</dbReference>
<dbReference type="InterPro" id="IPR011009">
    <property type="entry name" value="Kinase-like_dom_sf"/>
</dbReference>
<dbReference type="Proteomes" id="UP000626109">
    <property type="component" value="Unassembled WGS sequence"/>
</dbReference>
<keyword evidence="7 14" id="KW-0547">Nucleotide-binding</keyword>
<feature type="domain" description="Cyclic nucleotide-binding" evidence="16">
    <location>
        <begin position="144"/>
        <end position="230"/>
    </location>
</feature>
<sequence>VDFVFNGPLPALRDAIDAKDVKAAARWARYCKSRGCFAAAGRRGAQLLVSCCLSGDVNAADEQGLTALHHFSVACDYRVVRELVDAGADVLAVSNQGDTALSLLRKQAPRIRDSKASYEVYRLLETLTDEQFIDDLSWLRAVPLFRTLKPSQLPLLAAAFSTRRFKPGQTVVSKGDEAEDFYVIQSGEALVFARGGDSEDELPVAVLGPKDYFGETALLRNETRTATVRAFEVGHHSISLASASSGMTPFPSMTDMSSAGSGMTPVPSMTDMSSAFLTPDAAPRKPSELQMVCRVLNRESFDRLHLREQLHFARREAVRPPETCTDTTSPKSWLPPKSDSVIRLLMAALRANDRLGPLVLSKMSESDLESLCQAALPHSVQAGTAVIEQGDLSADEIFIVEEGSLTVELGGKQANRRMGPGCSFGEVALLTRVPRTITVRALTACKLWSLCRQDLNEINAERHLQQIEYYAELLSTVPNLQAHSLDQRHAIADALIKVTYQDGDYVMQQGEAAKAFFILYHGTVDALVDGKKVFSLSATSDGAEHPHFGELALLTGNVRQTSRRAVGETTILVLDSKVFLKFKELWSGYRGQLREQTYRRRDLKKIRHLGKGAFGDVNLVLHQPSGVTFALKELNKAMVEKDGLQRCVLNEKIALRLTDCNFLVRAAAMFNLPNHVEFLMEAVTGGELYGAYLRYNLFGMEDTVRFHIACAARGLGYLHDMLIMYRDLKPENLLLDSAGYCKLCDFGMSKFSMGRAHTFCGTPSYLAPELADPEGYTEAVDWWSLGVLVYELMEGYIPFNGQDIMETLALARKGIERVRWRKNCGRWGMFVKDLCRQLPHERLPMRAGGMQNLEEHVWFSESRQWSWTQLDNRTMRASFLPDARNSSSDLTVQKEDEFGFLDQESIGKSPDWACDFEELRGPPPEVFRQRRPWHSLSSLSSASFGPEDWGGITNFLRGGS</sequence>
<evidence type="ECO:0000256" key="14">
    <source>
        <dbReference type="PROSITE-ProRule" id="PRU10141"/>
    </source>
</evidence>
<dbReference type="Gene3D" id="2.60.120.10">
    <property type="entry name" value="Jelly Rolls"/>
    <property type="match status" value="3"/>
</dbReference>
<dbReference type="InterPro" id="IPR018488">
    <property type="entry name" value="cNMP-bd_CS"/>
</dbReference>
<dbReference type="PROSITE" id="PS50011">
    <property type="entry name" value="PROTEIN_KINASE_DOM"/>
    <property type="match status" value="1"/>
</dbReference>
<evidence type="ECO:0000256" key="10">
    <source>
        <dbReference type="ARBA" id="ARBA00022842"/>
    </source>
</evidence>
<feature type="domain" description="Cyclic nucleotide-binding" evidence="16">
    <location>
        <begin position="479"/>
        <end position="582"/>
    </location>
</feature>
<evidence type="ECO:0000256" key="9">
    <source>
        <dbReference type="ARBA" id="ARBA00022840"/>
    </source>
</evidence>
<evidence type="ECO:0000313" key="19">
    <source>
        <dbReference type="Proteomes" id="UP000654075"/>
    </source>
</evidence>
<gene>
    <name evidence="17" type="ORF">PGLA1383_LOCUS51761</name>
    <name evidence="18" type="ORF">PGLA2088_LOCUS28570</name>
</gene>
<organism evidence="17 19">
    <name type="scientific">Polarella glacialis</name>
    <name type="common">Dinoflagellate</name>
    <dbReference type="NCBI Taxonomy" id="89957"/>
    <lineage>
        <taxon>Eukaryota</taxon>
        <taxon>Sar</taxon>
        <taxon>Alveolata</taxon>
        <taxon>Dinophyceae</taxon>
        <taxon>Suessiales</taxon>
        <taxon>Suessiaceae</taxon>
        <taxon>Polarella</taxon>
    </lineage>
</organism>
<dbReference type="PROSITE" id="PS00888">
    <property type="entry name" value="CNMP_BINDING_1"/>
    <property type="match status" value="1"/>
</dbReference>
<evidence type="ECO:0000256" key="11">
    <source>
        <dbReference type="ARBA" id="ARBA00022992"/>
    </source>
</evidence>
<dbReference type="PROSITE" id="PS00108">
    <property type="entry name" value="PROTEIN_KINASE_ST"/>
    <property type="match status" value="1"/>
</dbReference>
<evidence type="ECO:0000256" key="7">
    <source>
        <dbReference type="ARBA" id="ARBA00022741"/>
    </source>
</evidence>
<dbReference type="EMBL" id="CAJNNW010027937">
    <property type="protein sequence ID" value="CAE8693869.1"/>
    <property type="molecule type" value="Genomic_DNA"/>
</dbReference>
<dbReference type="Pfam" id="PF00069">
    <property type="entry name" value="Pkinase"/>
    <property type="match status" value="1"/>
</dbReference>
<dbReference type="GO" id="GO:0005524">
    <property type="term" value="F:ATP binding"/>
    <property type="evidence" value="ECO:0007669"/>
    <property type="project" value="UniProtKB-UniRule"/>
</dbReference>
<keyword evidence="5" id="KW-0808">Transferase</keyword>
<feature type="binding site" evidence="14">
    <location>
        <position position="632"/>
    </location>
    <ligand>
        <name>ATP</name>
        <dbReference type="ChEBI" id="CHEBI:30616"/>
    </ligand>
</feature>
<evidence type="ECO:0000256" key="3">
    <source>
        <dbReference type="ARBA" id="ARBA00022527"/>
    </source>
</evidence>
<comment type="cofactor">
    <cofactor evidence="1">
        <name>Mg(2+)</name>
        <dbReference type="ChEBI" id="CHEBI:18420"/>
    </cofactor>
</comment>
<dbReference type="SUPFAM" id="SSF56112">
    <property type="entry name" value="Protein kinase-like (PK-like)"/>
    <property type="match status" value="1"/>
</dbReference>
<dbReference type="InterPro" id="IPR014710">
    <property type="entry name" value="RmlC-like_jellyroll"/>
</dbReference>
<keyword evidence="2" id="KW-0963">Cytoplasm</keyword>
<dbReference type="InterPro" id="IPR000595">
    <property type="entry name" value="cNMP-bd_dom"/>
</dbReference>
<dbReference type="SMART" id="SM00220">
    <property type="entry name" value="S_TKc"/>
    <property type="match status" value="1"/>
</dbReference>
<keyword evidence="10" id="KW-0460">Magnesium</keyword>
<name>A0A813HF99_POLGL</name>
<evidence type="ECO:0000256" key="6">
    <source>
        <dbReference type="ARBA" id="ARBA00022723"/>
    </source>
</evidence>
<dbReference type="GO" id="GO:0005952">
    <property type="term" value="C:cAMP-dependent protein kinase complex"/>
    <property type="evidence" value="ECO:0007669"/>
    <property type="project" value="TreeGrafter"/>
</dbReference>
<dbReference type="InterPro" id="IPR036770">
    <property type="entry name" value="Ankyrin_rpt-contain_sf"/>
</dbReference>
<dbReference type="OMA" id="WARYCKS"/>
<feature type="repeat" description="ANK" evidence="13">
    <location>
        <begin position="63"/>
        <end position="95"/>
    </location>
</feature>
<evidence type="ECO:0000313" key="17">
    <source>
        <dbReference type="EMBL" id="CAE8636277.1"/>
    </source>
</evidence>
<feature type="domain" description="Protein kinase" evidence="15">
    <location>
        <begin position="603"/>
        <end position="859"/>
    </location>
</feature>
<dbReference type="SUPFAM" id="SSF48403">
    <property type="entry name" value="Ankyrin repeat"/>
    <property type="match status" value="1"/>
</dbReference>
<feature type="domain" description="Cyclic nucleotide-binding" evidence="16">
    <location>
        <begin position="359"/>
        <end position="476"/>
    </location>
</feature>
<dbReference type="PROSITE" id="PS00889">
    <property type="entry name" value="CNMP_BINDING_2"/>
    <property type="match status" value="1"/>
</dbReference>
<evidence type="ECO:0000256" key="13">
    <source>
        <dbReference type="PROSITE-ProRule" id="PRU00023"/>
    </source>
</evidence>
<evidence type="ECO:0000259" key="15">
    <source>
        <dbReference type="PROSITE" id="PS50011"/>
    </source>
</evidence>
<dbReference type="EMBL" id="CAJNNV010031446">
    <property type="protein sequence ID" value="CAE8636277.1"/>
    <property type="molecule type" value="Genomic_DNA"/>
</dbReference>
<dbReference type="InterPro" id="IPR008271">
    <property type="entry name" value="Ser/Thr_kinase_AS"/>
</dbReference>
<evidence type="ECO:0000256" key="1">
    <source>
        <dbReference type="ARBA" id="ARBA00001946"/>
    </source>
</evidence>
<dbReference type="GO" id="GO:0046872">
    <property type="term" value="F:metal ion binding"/>
    <property type="evidence" value="ECO:0007669"/>
    <property type="project" value="UniProtKB-KW"/>
</dbReference>
<dbReference type="AlphaFoldDB" id="A0A813HF99"/>
<keyword evidence="4" id="KW-0140">cGMP</keyword>